<evidence type="ECO:0000259" key="1">
    <source>
        <dbReference type="Pfam" id="PF24173"/>
    </source>
</evidence>
<feature type="domain" description="TTI1 N-terminal TPR" evidence="1">
    <location>
        <begin position="11"/>
        <end position="357"/>
    </location>
</feature>
<dbReference type="InterPro" id="IPR057567">
    <property type="entry name" value="TPR_TTI1_C"/>
</dbReference>
<dbReference type="SUPFAM" id="SSF48371">
    <property type="entry name" value="ARM repeat"/>
    <property type="match status" value="1"/>
</dbReference>
<dbReference type="Pfam" id="PF24181">
    <property type="entry name" value="TPR_TTI1_C"/>
    <property type="match status" value="1"/>
</dbReference>
<dbReference type="Pfam" id="PF24173">
    <property type="entry name" value="TPR_TTI1_N"/>
    <property type="match status" value="1"/>
</dbReference>
<evidence type="ECO:0000313" key="4">
    <source>
        <dbReference type="Proteomes" id="UP000694388"/>
    </source>
</evidence>
<dbReference type="Pfam" id="PF24176">
    <property type="entry name" value="TPR_TTI1_2nd"/>
    <property type="match status" value="1"/>
</dbReference>
<reference evidence="3" key="1">
    <citation type="submission" date="2025-08" db="UniProtKB">
        <authorList>
            <consortium name="Ensembl"/>
        </authorList>
    </citation>
    <scope>IDENTIFICATION</scope>
</reference>
<dbReference type="GO" id="GO:0005737">
    <property type="term" value="C:cytoplasm"/>
    <property type="evidence" value="ECO:0007669"/>
    <property type="project" value="TreeGrafter"/>
</dbReference>
<dbReference type="Proteomes" id="UP000694388">
    <property type="component" value="Unplaced"/>
</dbReference>
<reference evidence="3" key="2">
    <citation type="submission" date="2025-09" db="UniProtKB">
        <authorList>
            <consortium name="Ensembl"/>
        </authorList>
    </citation>
    <scope>IDENTIFICATION</scope>
</reference>
<dbReference type="OMA" id="XVLRTLG"/>
<proteinExistence type="predicted"/>
<dbReference type="PANTHER" id="PTHR18460:SF3">
    <property type="entry name" value="TELO2-INTERACTING PROTEIN 1 HOMOLOG"/>
    <property type="match status" value="1"/>
</dbReference>
<dbReference type="AlphaFoldDB" id="A0A8C4QHT6"/>
<evidence type="ECO:0000259" key="2">
    <source>
        <dbReference type="Pfam" id="PF24181"/>
    </source>
</evidence>
<evidence type="ECO:0000313" key="3">
    <source>
        <dbReference type="Ensembl" id="ENSEBUP00000015619.1"/>
    </source>
</evidence>
<keyword evidence="4" id="KW-1185">Reference proteome</keyword>
<dbReference type="Gene3D" id="1.25.10.10">
    <property type="entry name" value="Leucine-rich Repeat Variant"/>
    <property type="match status" value="1"/>
</dbReference>
<dbReference type="GeneTree" id="ENSGT00390000009748"/>
<dbReference type="Ensembl" id="ENSEBUT00000016195.1">
    <property type="protein sequence ID" value="ENSEBUP00000015619.1"/>
    <property type="gene ID" value="ENSEBUG00000009827.1"/>
</dbReference>
<accession>A0A8C4QHT6</accession>
<dbReference type="InterPro" id="IPR016024">
    <property type="entry name" value="ARM-type_fold"/>
</dbReference>
<sequence length="904" mass="100473">QAVFSNPNSAFHLLRPICLQLTEDATTEGLLWLSQTIASLGNVELQELQEYVVFPLRFIIHRLPSMPACRRRTSVFEKSLHCLVQVLVRTRVSNCVFMQELFGELCMVLGPPTEESKVSEDLKVSVVKSLKALLTSALDDSLKSIFDFFFLPSLGHAVVTLLSLAERETARHLRLDALDCLLLLLQTDDRATSTYQSSCLRGTDLFIVGDALASLLPGIVNSLSRIITGDIKQGHKVTVLAVRAWMQVVLLVLDDEFLKNTQEVPPGIFKQDAGLKDPRLADLRVWRSSDWVQKSVMEKLSLRLQSVCTFLEVHQAWQVRLEAATFAGRLLTTSATSLGSVSQGFLLDLLLSTIRDDHPRVCARGRSELAKLFDETNQRFQFEDTLRDQLYKTATHLVHLVPFGTDTEKLMVVGRLQGCLLVLREHVSVALNSLPHLKQLLRSLFLLLAPDPVHGQLLDVSMETDEPNYSTDWPNVDCRVSDWPMPGAPHKQFASFSEVCVYRAIQQVCRLLGYYGDLQLLTCEILEEFHDSEQHRCVIVAFDVIALFLLLLLLGRLKIISISSSHSSFLLPERWFSAPAEASEASQNPSTSCSDQSVSPVLSSPIDDVTGCMEDYRSTVPVSAEDVERFFLQYHRDQAEGGVQGVATPMAGDLGSGIGELSDSGPEGCSKLPLHVCLCKELLERSTHLLAHHNLTIRLQMLEVAGCCVRVLRSHKEDLLPAAHQLWFALVPRLLGDDPRVVLAAFELLGILAQCCGDFLRHRVVSEVLPRLSSSLLNQAMISARAGALYSYTQASRLQYAALKSVGPMCLALGLGMDIEKVAAAALPYLSNRQPEHLQESAIGLFQDLMKLEPDLMWLMLNDLYCPETLKIPHKSLNTPKFAGSAQLQEYAENTLHLLALLDV</sequence>
<evidence type="ECO:0008006" key="5">
    <source>
        <dbReference type="Google" id="ProtNLM"/>
    </source>
</evidence>
<dbReference type="PANTHER" id="PTHR18460">
    <property type="entry name" value="TEL2 INTERACTING PROTEIN 1 TTI1 FAMILY MEMBER"/>
    <property type="match status" value="1"/>
</dbReference>
<name>A0A8C4QHT6_EPTBU</name>
<dbReference type="InterPro" id="IPR052587">
    <property type="entry name" value="TELO2-interacting_protein_1"/>
</dbReference>
<protein>
    <recommendedName>
        <fullName evidence="5">TELO2 interacting protein 1</fullName>
    </recommendedName>
</protein>
<dbReference type="InterPro" id="IPR057566">
    <property type="entry name" value="TPR_TTI1_N"/>
</dbReference>
<organism evidence="3 4">
    <name type="scientific">Eptatretus burgeri</name>
    <name type="common">Inshore hagfish</name>
    <dbReference type="NCBI Taxonomy" id="7764"/>
    <lineage>
        <taxon>Eukaryota</taxon>
        <taxon>Metazoa</taxon>
        <taxon>Chordata</taxon>
        <taxon>Craniata</taxon>
        <taxon>Vertebrata</taxon>
        <taxon>Cyclostomata</taxon>
        <taxon>Myxini</taxon>
        <taxon>Myxiniformes</taxon>
        <taxon>Myxinidae</taxon>
        <taxon>Eptatretinae</taxon>
        <taxon>Eptatretus</taxon>
    </lineage>
</organism>
<dbReference type="InterPro" id="IPR011989">
    <property type="entry name" value="ARM-like"/>
</dbReference>
<feature type="domain" description="TTI1 C-terminal TPR" evidence="2">
    <location>
        <begin position="574"/>
        <end position="858"/>
    </location>
</feature>